<dbReference type="EMBL" id="AP026867">
    <property type="protein sequence ID" value="BDS13566.1"/>
    <property type="molecule type" value="Genomic_DNA"/>
</dbReference>
<reference evidence="1" key="1">
    <citation type="submission" date="2022-09" db="EMBL/GenBank/DDBJ databases">
        <title>Aureispira anguillicida sp. nov., isolated from Leptocephalus of Japanese eel Anguilla japonica.</title>
        <authorList>
            <person name="Yuasa K."/>
            <person name="Mekata T."/>
            <person name="Ikunari K."/>
        </authorList>
    </citation>
    <scope>NUCLEOTIDE SEQUENCE</scope>
    <source>
        <strain evidence="1">EL160426</strain>
    </source>
</reference>
<accession>A0A916DUQ6</accession>
<organism evidence="1 2">
    <name type="scientific">Aureispira anguillae</name>
    <dbReference type="NCBI Taxonomy" id="2864201"/>
    <lineage>
        <taxon>Bacteria</taxon>
        <taxon>Pseudomonadati</taxon>
        <taxon>Bacteroidota</taxon>
        <taxon>Saprospiria</taxon>
        <taxon>Saprospirales</taxon>
        <taxon>Saprospiraceae</taxon>
        <taxon>Aureispira</taxon>
    </lineage>
</organism>
<evidence type="ECO:0000313" key="2">
    <source>
        <dbReference type="Proteomes" id="UP001060919"/>
    </source>
</evidence>
<protein>
    <submittedName>
        <fullName evidence="1">Uncharacterized protein</fullName>
    </submittedName>
</protein>
<dbReference type="Proteomes" id="UP001060919">
    <property type="component" value="Chromosome"/>
</dbReference>
<dbReference type="AlphaFoldDB" id="A0A916DUQ6"/>
<name>A0A916DUQ6_9BACT</name>
<sequence>MGGLVSLSFSENYCWLGYSKDGKMHCFEQELVPI</sequence>
<gene>
    <name evidence="1" type="ORF">AsAng_0043050</name>
</gene>
<proteinExistence type="predicted"/>
<keyword evidence="2" id="KW-1185">Reference proteome</keyword>
<evidence type="ECO:0000313" key="1">
    <source>
        <dbReference type="EMBL" id="BDS13566.1"/>
    </source>
</evidence>
<dbReference type="KEGG" id="aup:AsAng_0043050"/>